<protein>
    <recommendedName>
        <fullName evidence="3">Glutaredoxin domain-containing protein</fullName>
    </recommendedName>
</protein>
<dbReference type="RefSeq" id="WP_308459386.1">
    <property type="nucleotide sequence ID" value="NZ_JAJEPS010000007.1"/>
</dbReference>
<evidence type="ECO:0008006" key="3">
    <source>
        <dbReference type="Google" id="ProtNLM"/>
    </source>
</evidence>
<organism evidence="1 2">
    <name type="scientific">Hominiventricola filiformis</name>
    <dbReference type="NCBI Taxonomy" id="2885352"/>
    <lineage>
        <taxon>Bacteria</taxon>
        <taxon>Bacillati</taxon>
        <taxon>Bacillota</taxon>
        <taxon>Clostridia</taxon>
        <taxon>Lachnospirales</taxon>
        <taxon>Lachnospiraceae</taxon>
        <taxon>Hominiventricola</taxon>
    </lineage>
</organism>
<sequence>MLFLEYLQCSACQKAKKWLDEHQISCEDRHIMENNPTSDQMRIGA</sequence>
<evidence type="ECO:0000313" key="1">
    <source>
        <dbReference type="EMBL" id="MCC2126278.1"/>
    </source>
</evidence>
<dbReference type="Proteomes" id="UP001198220">
    <property type="component" value="Unassembled WGS sequence"/>
</dbReference>
<comment type="caution">
    <text evidence="1">The sequence shown here is derived from an EMBL/GenBank/DDBJ whole genome shotgun (WGS) entry which is preliminary data.</text>
</comment>
<dbReference type="Gene3D" id="3.40.30.10">
    <property type="entry name" value="Glutaredoxin"/>
    <property type="match status" value="1"/>
</dbReference>
<evidence type="ECO:0000313" key="2">
    <source>
        <dbReference type="Proteomes" id="UP001198220"/>
    </source>
</evidence>
<dbReference type="EMBL" id="JAJEPS010000007">
    <property type="protein sequence ID" value="MCC2126278.1"/>
    <property type="molecule type" value="Genomic_DNA"/>
</dbReference>
<dbReference type="InterPro" id="IPR036249">
    <property type="entry name" value="Thioredoxin-like_sf"/>
</dbReference>
<keyword evidence="2" id="KW-1185">Reference proteome</keyword>
<dbReference type="SUPFAM" id="SSF52833">
    <property type="entry name" value="Thioredoxin-like"/>
    <property type="match status" value="1"/>
</dbReference>
<name>A0AAE3AA78_9FIRM</name>
<proteinExistence type="predicted"/>
<dbReference type="AlphaFoldDB" id="A0AAE3AA78"/>
<gene>
    <name evidence="1" type="ORF">LKD36_08800</name>
</gene>
<accession>A0AAE3AA78</accession>
<reference evidence="1 2" key="1">
    <citation type="submission" date="2021-10" db="EMBL/GenBank/DDBJ databases">
        <title>Anaerobic single-cell dispensing facilitates the cultivation of human gut bacteria.</title>
        <authorList>
            <person name="Afrizal A."/>
        </authorList>
    </citation>
    <scope>NUCLEOTIDE SEQUENCE [LARGE SCALE GENOMIC DNA]</scope>
    <source>
        <strain evidence="1 2">CLA-AA-H276</strain>
    </source>
</reference>